<dbReference type="GO" id="GO:0005737">
    <property type="term" value="C:cytoplasm"/>
    <property type="evidence" value="ECO:0000318"/>
    <property type="project" value="GO_Central"/>
</dbReference>
<dbReference type="NCBIfam" id="NF004776">
    <property type="entry name" value="PRK06116.1"/>
    <property type="match status" value="1"/>
</dbReference>
<organism evidence="17 18">
    <name type="scientific">Erythranthe guttata</name>
    <name type="common">Yellow monkey flower</name>
    <name type="synonym">Mimulus guttatus</name>
    <dbReference type="NCBI Taxonomy" id="4155"/>
    <lineage>
        <taxon>Eukaryota</taxon>
        <taxon>Viridiplantae</taxon>
        <taxon>Streptophyta</taxon>
        <taxon>Embryophyta</taxon>
        <taxon>Tracheophyta</taxon>
        <taxon>Spermatophyta</taxon>
        <taxon>Magnoliopsida</taxon>
        <taxon>eudicotyledons</taxon>
        <taxon>Gunneridae</taxon>
        <taxon>Pentapetalae</taxon>
        <taxon>asterids</taxon>
        <taxon>lamiids</taxon>
        <taxon>Lamiales</taxon>
        <taxon>Phrymaceae</taxon>
        <taxon>Erythranthe</taxon>
    </lineage>
</organism>
<dbReference type="GO" id="GO:0045454">
    <property type="term" value="P:cell redox homeostasis"/>
    <property type="evidence" value="ECO:0000318"/>
    <property type="project" value="GO_Central"/>
</dbReference>
<sequence length="496" mass="53847">MARKMLIDGEVEKANKENTHYDFDLFVIGAGSGGVRASRFSAQYGAKVGICELPFHPISSETIGGVGGTCVIRGCVPKKILVYGAAFGAEIEDAKNYGWELNERTDFNWKKLLHKKTEEIVRLNGIYKRLLSNAGVKLFEGEGRVIGPNQVELIQLDGTKISYSAKHILIATGSRAHRPAIPGQELAITSDEALSLEELPKRAVILGGGYISVEFASIWRGMGVTVDLFFRKELPLRGFDDEMRTVVAKNLEGRGINLHPNTTLTELTKTEDGIKVRTDHGQEITADVVLFATGRAPNTKRLNLESVGVELDNRTGAVKVDEYSRTNIPSIWAIGDVTNRMNLTPVALMEGTCFAKTVFGGQPTAADYNHIPCAVFCIPPLSVVGLSEEQALENSNCDISVFTSTFNPMKNTISGRQEKTMMKLVVDAESDKVLGASMCGPDAPEIMQGIAVALKCGATKAQFDSTIGIHPSAAEEFVTMRSATRQIPARKPKANI</sequence>
<protein>
    <recommendedName>
        <fullName evidence="14">Glutathione reductase</fullName>
        <shortName evidence="14">GRase</shortName>
        <ecNumber evidence="14">1.8.1.7</ecNumber>
    </recommendedName>
</protein>
<feature type="binding site" evidence="11">
    <location>
        <begin position="172"/>
        <end position="174"/>
    </location>
    <ligand>
        <name>FAD</name>
        <dbReference type="ChEBI" id="CHEBI:57692"/>
    </ligand>
</feature>
<feature type="binding site" evidence="11">
    <location>
        <position position="143"/>
    </location>
    <ligand>
        <name>FAD</name>
        <dbReference type="ChEBI" id="CHEBI:57692"/>
    </ligand>
</feature>
<name>A0A022QXN4_ERYGU</name>
<evidence type="ECO:0000256" key="6">
    <source>
        <dbReference type="ARBA" id="ARBA00023002"/>
    </source>
</evidence>
<dbReference type="PANTHER" id="PTHR42737">
    <property type="entry name" value="GLUTATHIONE REDUCTASE"/>
    <property type="match status" value="1"/>
</dbReference>
<dbReference type="Proteomes" id="UP000030748">
    <property type="component" value="Unassembled WGS sequence"/>
</dbReference>
<dbReference type="OrthoDB" id="5956163at2759"/>
<comment type="catalytic activity">
    <reaction evidence="9 14">
        <text>2 glutathione + NADP(+) = glutathione disulfide + NADPH + H(+)</text>
        <dbReference type="Rhea" id="RHEA:11740"/>
        <dbReference type="ChEBI" id="CHEBI:15378"/>
        <dbReference type="ChEBI" id="CHEBI:57783"/>
        <dbReference type="ChEBI" id="CHEBI:57925"/>
        <dbReference type="ChEBI" id="CHEBI:58297"/>
        <dbReference type="ChEBI" id="CHEBI:58349"/>
        <dbReference type="EC" id="1.8.1.7"/>
    </reaction>
</comment>
<feature type="active site" description="Proton acceptor" evidence="10">
    <location>
        <position position="470"/>
    </location>
</feature>
<keyword evidence="18" id="KW-1185">Reference proteome</keyword>
<evidence type="ECO:0000256" key="1">
    <source>
        <dbReference type="ARBA" id="ARBA00007532"/>
    </source>
</evidence>
<dbReference type="InterPro" id="IPR012999">
    <property type="entry name" value="Pyr_OxRdtase_I_AS"/>
</dbReference>
<keyword evidence="3 13" id="KW-0285">Flavoprotein</keyword>
<dbReference type="Pfam" id="PF02852">
    <property type="entry name" value="Pyr_redox_dim"/>
    <property type="match status" value="1"/>
</dbReference>
<feature type="domain" description="Pyridine nucleotide-disulphide oxidoreductase dimerisation" evidence="15">
    <location>
        <begin position="371"/>
        <end position="480"/>
    </location>
</feature>
<dbReference type="GO" id="GO:0050660">
    <property type="term" value="F:flavin adenine dinucleotide binding"/>
    <property type="evidence" value="ECO:0007669"/>
    <property type="project" value="InterPro"/>
</dbReference>
<dbReference type="SUPFAM" id="SSF55424">
    <property type="entry name" value="FAD/NAD-linked reductases, dimerisation (C-terminal) domain"/>
    <property type="match status" value="1"/>
</dbReference>
<dbReference type="GO" id="GO:0006749">
    <property type="term" value="P:glutathione metabolic process"/>
    <property type="evidence" value="ECO:0007669"/>
    <property type="project" value="InterPro"/>
</dbReference>
<dbReference type="InterPro" id="IPR036188">
    <property type="entry name" value="FAD/NAD-bd_sf"/>
</dbReference>
<dbReference type="OMA" id="CFDYVKP"/>
<dbReference type="PhylomeDB" id="A0A022QXN4"/>
<keyword evidence="7" id="KW-1015">Disulfide bond</keyword>
<dbReference type="PROSITE" id="PS00076">
    <property type="entry name" value="PYRIDINE_REDOX_1"/>
    <property type="match status" value="1"/>
</dbReference>
<keyword evidence="5 14" id="KW-0521">NADP</keyword>
<dbReference type="PIRSF" id="PIRSF000350">
    <property type="entry name" value="Mercury_reductase_MerA"/>
    <property type="match status" value="1"/>
</dbReference>
<keyword evidence="4 11" id="KW-0274">FAD</keyword>
<dbReference type="InterPro" id="IPR016156">
    <property type="entry name" value="FAD/NAD-linked_Rdtase_dimer_sf"/>
</dbReference>
<reference evidence="17 18" key="1">
    <citation type="journal article" date="2013" name="Proc. Natl. Acad. Sci. U.S.A.">
        <title>Fine-scale variation in meiotic recombination in Mimulus inferred from population shotgun sequencing.</title>
        <authorList>
            <person name="Hellsten U."/>
            <person name="Wright K.M."/>
            <person name="Jenkins J."/>
            <person name="Shu S."/>
            <person name="Yuan Y."/>
            <person name="Wessler S.R."/>
            <person name="Schmutz J."/>
            <person name="Willis J.H."/>
            <person name="Rokhsar D.S."/>
        </authorList>
    </citation>
    <scope>NUCLEOTIDE SEQUENCE [LARGE SCALE GENOMIC DNA]</scope>
    <source>
        <strain evidence="18">cv. DUN x IM62</strain>
    </source>
</reference>
<dbReference type="NCBIfam" id="TIGR01424">
    <property type="entry name" value="gluta_reduc_2"/>
    <property type="match status" value="1"/>
</dbReference>
<dbReference type="PANTHER" id="PTHR42737:SF2">
    <property type="entry name" value="GLUTATHIONE REDUCTASE"/>
    <property type="match status" value="1"/>
</dbReference>
<evidence type="ECO:0000256" key="3">
    <source>
        <dbReference type="ARBA" id="ARBA00022630"/>
    </source>
</evidence>
<evidence type="ECO:0000256" key="7">
    <source>
        <dbReference type="ARBA" id="ARBA00023157"/>
    </source>
</evidence>
<dbReference type="AlphaFoldDB" id="A0A022QXN4"/>
<evidence type="ECO:0000256" key="8">
    <source>
        <dbReference type="ARBA" id="ARBA00023284"/>
    </source>
</evidence>
<feature type="binding site" evidence="11">
    <location>
        <begin position="207"/>
        <end position="214"/>
    </location>
    <ligand>
        <name>NAD(+)</name>
        <dbReference type="ChEBI" id="CHEBI:57540"/>
    </ligand>
</feature>
<proteinExistence type="inferred from homology"/>
<dbReference type="Gene3D" id="3.30.390.30">
    <property type="match status" value="1"/>
</dbReference>
<feature type="binding site" evidence="11">
    <location>
        <position position="294"/>
    </location>
    <ligand>
        <name>NAD(+)</name>
        <dbReference type="ChEBI" id="CHEBI:57540"/>
    </ligand>
</feature>
<evidence type="ECO:0000256" key="13">
    <source>
        <dbReference type="RuleBase" id="RU003691"/>
    </source>
</evidence>
<dbReference type="Pfam" id="PF07992">
    <property type="entry name" value="Pyr_redox_2"/>
    <property type="match status" value="1"/>
</dbReference>
<feature type="disulfide bond" description="Redox-active" evidence="12">
    <location>
        <begin position="70"/>
        <end position="75"/>
    </location>
</feature>
<keyword evidence="11" id="KW-0547">Nucleotide-binding</keyword>
<evidence type="ECO:0000256" key="2">
    <source>
        <dbReference type="ARBA" id="ARBA00011738"/>
    </source>
</evidence>
<dbReference type="GO" id="GO:0004362">
    <property type="term" value="F:glutathione-disulfide reductase (NADPH) activity"/>
    <property type="evidence" value="ECO:0007669"/>
    <property type="project" value="UniProtKB-EC"/>
</dbReference>
<evidence type="ECO:0000256" key="9">
    <source>
        <dbReference type="ARBA" id="ARBA00049142"/>
    </source>
</evidence>
<dbReference type="EMBL" id="KI630827">
    <property type="protein sequence ID" value="EYU32651.1"/>
    <property type="molecule type" value="Genomic_DNA"/>
</dbReference>
<dbReference type="SUPFAM" id="SSF51905">
    <property type="entry name" value="FAD/NAD(P)-binding domain"/>
    <property type="match status" value="1"/>
</dbReference>
<evidence type="ECO:0000313" key="18">
    <source>
        <dbReference type="Proteomes" id="UP000030748"/>
    </source>
</evidence>
<evidence type="ECO:0000259" key="15">
    <source>
        <dbReference type="Pfam" id="PF02852"/>
    </source>
</evidence>
<dbReference type="PRINTS" id="PR00368">
    <property type="entry name" value="FADPNR"/>
</dbReference>
<dbReference type="InterPro" id="IPR004099">
    <property type="entry name" value="Pyr_nucl-diS_OxRdtase_dimer"/>
</dbReference>
<dbReference type="GO" id="GO:0050661">
    <property type="term" value="F:NADP binding"/>
    <property type="evidence" value="ECO:0007669"/>
    <property type="project" value="InterPro"/>
</dbReference>
<evidence type="ECO:0000256" key="11">
    <source>
        <dbReference type="PIRSR" id="PIRSR000350-3"/>
    </source>
</evidence>
<dbReference type="STRING" id="4155.A0A022QXN4"/>
<evidence type="ECO:0000256" key="12">
    <source>
        <dbReference type="PIRSR" id="PIRSR000350-4"/>
    </source>
</evidence>
<dbReference type="Gene3D" id="3.50.50.60">
    <property type="entry name" value="FAD/NAD(P)-binding domain"/>
    <property type="match status" value="2"/>
</dbReference>
<feature type="binding site" evidence="11">
    <location>
        <position position="336"/>
    </location>
    <ligand>
        <name>FAD</name>
        <dbReference type="ChEBI" id="CHEBI:57692"/>
    </ligand>
</feature>
<dbReference type="FunFam" id="3.30.390.30:FF:000008">
    <property type="entry name" value="Glutathione reductase"/>
    <property type="match status" value="1"/>
</dbReference>
<dbReference type="FunFam" id="3.50.50.60:FF:000051">
    <property type="entry name" value="Glutathione reductase"/>
    <property type="match status" value="1"/>
</dbReference>
<evidence type="ECO:0000259" key="16">
    <source>
        <dbReference type="Pfam" id="PF07992"/>
    </source>
</evidence>
<dbReference type="GO" id="GO:0004791">
    <property type="term" value="F:thioredoxin-disulfide reductase (NADPH) activity"/>
    <property type="evidence" value="ECO:0000318"/>
    <property type="project" value="GO_Central"/>
</dbReference>
<feature type="binding site" evidence="11">
    <location>
        <position position="79"/>
    </location>
    <ligand>
        <name>FAD</name>
        <dbReference type="ChEBI" id="CHEBI:57692"/>
    </ligand>
</feature>
<feature type="domain" description="FAD/NAD(P)-binding" evidence="16">
    <location>
        <begin position="23"/>
        <end position="351"/>
    </location>
</feature>
<dbReference type="EC" id="1.8.1.7" evidence="14"/>
<dbReference type="InterPro" id="IPR006324">
    <property type="entry name" value="GSHR"/>
</dbReference>
<keyword evidence="6 13" id="KW-0560">Oxidoreductase</keyword>
<evidence type="ECO:0000256" key="5">
    <source>
        <dbReference type="ARBA" id="ARBA00022857"/>
    </source>
</evidence>
<evidence type="ECO:0000256" key="10">
    <source>
        <dbReference type="PIRSR" id="PIRSR000350-2"/>
    </source>
</evidence>
<evidence type="ECO:0000313" key="17">
    <source>
        <dbReference type="EMBL" id="EYU32651.1"/>
    </source>
</evidence>
<accession>A0A022QXN4</accession>
<comment type="function">
    <text evidence="14">Catalyzes the reduction of glutathione disulfide (GSSG) to reduced glutathione (GSH).</text>
</comment>
<evidence type="ECO:0000256" key="4">
    <source>
        <dbReference type="ARBA" id="ARBA00022827"/>
    </source>
</evidence>
<dbReference type="PRINTS" id="PR00411">
    <property type="entry name" value="PNDRDTASEI"/>
</dbReference>
<gene>
    <name evidence="17" type="ORF">MIMGU_mgv1a005116mg</name>
</gene>
<dbReference type="InterPro" id="IPR046952">
    <property type="entry name" value="GSHR/TRXR-like"/>
</dbReference>
<dbReference type="InterPro" id="IPR001100">
    <property type="entry name" value="Pyr_nuc-diS_OxRdtase"/>
</dbReference>
<comment type="similarity">
    <text evidence="1 13">Belongs to the class-I pyridine nucleotide-disulfide oxidoreductase family.</text>
</comment>
<dbReference type="KEGG" id="egt:105963104"/>
<evidence type="ECO:0000256" key="14">
    <source>
        <dbReference type="RuleBase" id="RU365040"/>
    </source>
</evidence>
<keyword evidence="8 13" id="KW-0676">Redox-active center</keyword>
<comment type="subunit">
    <text evidence="2">Homodimer.</text>
</comment>
<keyword evidence="11" id="KW-0520">NAD</keyword>
<comment type="cofactor">
    <cofactor evidence="11">
        <name>FAD</name>
        <dbReference type="ChEBI" id="CHEBI:57692"/>
    </cofactor>
    <text evidence="11">Binds 1 FAD per subunit.</text>
</comment>
<dbReference type="eggNOG" id="KOG0405">
    <property type="taxonomic scope" value="Eukaryota"/>
</dbReference>
<dbReference type="InterPro" id="IPR023753">
    <property type="entry name" value="FAD/NAD-binding_dom"/>
</dbReference>